<dbReference type="Proteomes" id="UP000314294">
    <property type="component" value="Unassembled WGS sequence"/>
</dbReference>
<dbReference type="EMBL" id="SRLO01000783">
    <property type="protein sequence ID" value="TNN46574.1"/>
    <property type="molecule type" value="Genomic_DNA"/>
</dbReference>
<sequence>MESCSACPAGHFCSTEGLSSPSGPCAAGFYCPFDYSSTTPYAFLCPKGHYCPDGSALPRPCPTGEYQPNAGSDSCIPCRSGFYCEEAVVGEPWLCPPHSYCPAGTMVPQPCPDGTHTRSNQGGLKGERECLPCPPGRFCRYIL</sequence>
<keyword evidence="2" id="KW-1185">Reference proteome</keyword>
<dbReference type="InterPro" id="IPR009030">
    <property type="entry name" value="Growth_fac_rcpt_cys_sf"/>
</dbReference>
<protein>
    <submittedName>
        <fullName evidence="1">Uncharacterized protein</fullName>
    </submittedName>
</protein>
<dbReference type="Gene3D" id="2.10.50.10">
    <property type="entry name" value="Tumor Necrosis Factor Receptor, subunit A, domain 2"/>
    <property type="match status" value="1"/>
</dbReference>
<organism evidence="1 2">
    <name type="scientific">Liparis tanakae</name>
    <name type="common">Tanaka's snailfish</name>
    <dbReference type="NCBI Taxonomy" id="230148"/>
    <lineage>
        <taxon>Eukaryota</taxon>
        <taxon>Metazoa</taxon>
        <taxon>Chordata</taxon>
        <taxon>Craniata</taxon>
        <taxon>Vertebrata</taxon>
        <taxon>Euteleostomi</taxon>
        <taxon>Actinopterygii</taxon>
        <taxon>Neopterygii</taxon>
        <taxon>Teleostei</taxon>
        <taxon>Neoteleostei</taxon>
        <taxon>Acanthomorphata</taxon>
        <taxon>Eupercaria</taxon>
        <taxon>Perciformes</taxon>
        <taxon>Cottioidei</taxon>
        <taxon>Cottales</taxon>
        <taxon>Liparidae</taxon>
        <taxon>Liparis</taxon>
    </lineage>
</organism>
<evidence type="ECO:0000313" key="1">
    <source>
        <dbReference type="EMBL" id="TNN46574.1"/>
    </source>
</evidence>
<reference evidence="1 2" key="1">
    <citation type="submission" date="2019-03" db="EMBL/GenBank/DDBJ databases">
        <title>First draft genome of Liparis tanakae, snailfish: a comprehensive survey of snailfish specific genes.</title>
        <authorList>
            <person name="Kim W."/>
            <person name="Song I."/>
            <person name="Jeong J.-H."/>
            <person name="Kim D."/>
            <person name="Kim S."/>
            <person name="Ryu S."/>
            <person name="Song J.Y."/>
            <person name="Lee S.K."/>
        </authorList>
    </citation>
    <scope>NUCLEOTIDE SEQUENCE [LARGE SCALE GENOMIC DNA]</scope>
    <source>
        <tissue evidence="1">Muscle</tissue>
    </source>
</reference>
<dbReference type="AlphaFoldDB" id="A0A4Z2G156"/>
<accession>A0A4Z2G156</accession>
<dbReference type="SMART" id="SM01411">
    <property type="entry name" value="Ephrin_rec_like"/>
    <property type="match status" value="2"/>
</dbReference>
<dbReference type="OrthoDB" id="439917at2759"/>
<gene>
    <name evidence="1" type="ORF">EYF80_043248</name>
</gene>
<name>A0A4Z2G156_9TELE</name>
<proteinExistence type="predicted"/>
<dbReference type="SUPFAM" id="SSF57184">
    <property type="entry name" value="Growth factor receptor domain"/>
    <property type="match status" value="1"/>
</dbReference>
<evidence type="ECO:0000313" key="2">
    <source>
        <dbReference type="Proteomes" id="UP000314294"/>
    </source>
</evidence>
<comment type="caution">
    <text evidence="1">The sequence shown here is derived from an EMBL/GenBank/DDBJ whole genome shotgun (WGS) entry which is preliminary data.</text>
</comment>
<dbReference type="PANTHER" id="PTHR47236:SF4">
    <property type="entry name" value="GENE 9195-RELATED"/>
    <property type="match status" value="1"/>
</dbReference>
<dbReference type="PANTHER" id="PTHR47236">
    <property type="entry name" value="GENE, 32742-RELATED-RELATED"/>
    <property type="match status" value="1"/>
</dbReference>